<gene>
    <name evidence="1" type="ORF">K1T71_012311</name>
</gene>
<protein>
    <submittedName>
        <fullName evidence="1">Uncharacterized protein</fullName>
    </submittedName>
</protein>
<dbReference type="EMBL" id="CM034408">
    <property type="protein sequence ID" value="KAJ0172338.1"/>
    <property type="molecule type" value="Genomic_DNA"/>
</dbReference>
<evidence type="ECO:0000313" key="1">
    <source>
        <dbReference type="EMBL" id="KAJ0172338.1"/>
    </source>
</evidence>
<sequence>MPIAVTVLLSLACHVQARDIVLDDNYTLVRASTNERLRLVCGLNPKSQAHVIEWARNGQQLDSLTKGRIMRRKQRLIIRRFRPKDAGTYSCRNEEDDHKYVTIVHNKTEADPVLLDLKQDKEIEENGRFANNVKSKSSTGHKITARSINSYEMEDDIDDTIHNDHPNTKKVGSTNNKFSPRFIHTWEMVSADFRPPGSTYRFKCHAEGNPTPTVTWRMNQKTPIRRRNSPPIYVKWIMTLEELTEEDEGNYTCIVCNEMGCIEHNTALYVKDNHKDLAIETITPESFFEHKLVSIVKNNTNRESITDIKKITKHRRDLKGDEDLDDKFKKYYTDYGHVDDTKKKFPPRFKHPSKLFNMDMKPTGSSIRLRCAAEGNPTPNITWYKNKNTPISRTYFQPSYGKWSMALDELTKTDDGNYTCVVCNELSCIEHTVELQIQERIYAKPLLIQEPLNETKLVGETVIFSCKFSSNMSYYAYWMYFTKEDLQNAIIDKSDGVDEKTNILEDRTKIVSSDNPSDKSEQLTILKVTKNDEGWYVCVALNSLGNTSSRAYLTVLEHHHQDLEIETIRPESVSQYKAVALVNNNTSTENFTEIKKMTKSLRDLEKDEDPEDKNEKDHTIYGHVDDTKKKFPPRFKHPSKLFNMDMKPTGSSIRLRCAAEGNPTPNITWYKNQNTPISRTYFQPSYGKWSMALDELTKADDGNYTCVVCNELSCIEHTVELQIQERIYAKPLLIQEPLNETKLVGETVTFSCKFSSNMSYYAYWMYFTKEDLQNAIIDKSDGVDEKTNILEDRTKVVSSDNPSDKSEQLTILKVTKNDEGWYVCVALNSLGNTSSRAYLTVLEHHHQDLEIETIRPESFSQYKAAALVNNNTSTENFTEIKKMTKSLRDLEKDEDPEDKNEKDHTIYGHVDDTKKKFPPRFKHPSKLFNMDMKPAGSSIRLRCAAEGNPTPNITWYKNKSTPISRTYFQPSYGKWSMTLDELTKADNGNYTCVVCNELDCIKHTVDLHIQERLYAKPVLTQGAVNQTKLVGETVRFTCEFLSDLHSYVFWMYFTKYEYIYNDTIDISEDDAKDRMIFMDRAKIVSSQNPADKPEQLTIFNVTKEDEGWYVCVALNSLGNTTAKGYLTVLEYPPVLEPLDHGKHTLLINILTAVLGAMFIVAAIIVVMVFKKLKREKLKKHLAIETARAVIVTHWTKKVTVEKPQMNGSPNATGEALLMPVVKIEKQKLSQVQNNTSDSMMMSEYELPMDIDWEVPRESLSLGKVLGEGEFGKVVKAECVGILKPGLQSVVAVKMLKEGHTDAEMMALVSEMEMMKMIGKHVNIINLLGCCTQDGPLYVIVEYAPNGNLREFLRNHRPGSRYESPTEDLKEKKTLTQKDLVSFSYQVARGMEYLASRRCIHRDLAARNVLVTDDCVLKIADFGLAKDVHSNDYYRKKTEGRLPVRWMAPESLYHKVFTTQTDVWSFGVLLWEIMTLGGTPYPTVPGQYMYQHLSAGHRMEKPPCCSLEIYMLMRECWSFSPSDRPSFTELVEDLDKILTVTANQEYLDLGLPQLDTPPSSYDGSGDESDSEFPFIK</sequence>
<name>A0ACC1CL64_9NEOP</name>
<keyword evidence="2" id="KW-1185">Reference proteome</keyword>
<evidence type="ECO:0000313" key="2">
    <source>
        <dbReference type="Proteomes" id="UP000824533"/>
    </source>
</evidence>
<accession>A0ACC1CL64</accession>
<comment type="caution">
    <text evidence="1">The sequence shown here is derived from an EMBL/GenBank/DDBJ whole genome shotgun (WGS) entry which is preliminary data.</text>
</comment>
<dbReference type="Proteomes" id="UP000824533">
    <property type="component" value="Linkage Group LG22"/>
</dbReference>
<proteinExistence type="predicted"/>
<reference evidence="1 2" key="1">
    <citation type="journal article" date="2021" name="Front. Genet.">
        <title>Chromosome-Level Genome Assembly Reveals Significant Gene Expansion in the Toll and IMD Signaling Pathways of Dendrolimus kikuchii.</title>
        <authorList>
            <person name="Zhou J."/>
            <person name="Wu P."/>
            <person name="Xiong Z."/>
            <person name="Liu N."/>
            <person name="Zhao N."/>
            <person name="Ji M."/>
            <person name="Qiu Y."/>
            <person name="Yang B."/>
        </authorList>
    </citation>
    <scope>NUCLEOTIDE SEQUENCE [LARGE SCALE GENOMIC DNA]</scope>
    <source>
        <strain evidence="1">Ann1</strain>
    </source>
</reference>
<organism evidence="1 2">
    <name type="scientific">Dendrolimus kikuchii</name>
    <dbReference type="NCBI Taxonomy" id="765133"/>
    <lineage>
        <taxon>Eukaryota</taxon>
        <taxon>Metazoa</taxon>
        <taxon>Ecdysozoa</taxon>
        <taxon>Arthropoda</taxon>
        <taxon>Hexapoda</taxon>
        <taxon>Insecta</taxon>
        <taxon>Pterygota</taxon>
        <taxon>Neoptera</taxon>
        <taxon>Endopterygota</taxon>
        <taxon>Lepidoptera</taxon>
        <taxon>Glossata</taxon>
        <taxon>Ditrysia</taxon>
        <taxon>Bombycoidea</taxon>
        <taxon>Lasiocampidae</taxon>
        <taxon>Dendrolimus</taxon>
    </lineage>
</organism>